<gene>
    <name evidence="2" type="ORF">I8Y58_002236</name>
</gene>
<reference evidence="2" key="1">
    <citation type="journal article" date="2018" name="Genome Biol.">
        <title>SKESA: strategic k-mer extension for scrupulous assemblies.</title>
        <authorList>
            <person name="Souvorov A."/>
            <person name="Agarwala R."/>
            <person name="Lipman D.J."/>
        </authorList>
    </citation>
    <scope>NUCLEOTIDE SEQUENCE</scope>
    <source>
        <strain evidence="2">D3612</strain>
    </source>
</reference>
<accession>A0AAN5KSJ4</accession>
<protein>
    <submittedName>
        <fullName evidence="2">Serine/threonine protein kinase</fullName>
    </submittedName>
</protein>
<dbReference type="AlphaFoldDB" id="A0AAN5KSJ4"/>
<proteinExistence type="predicted"/>
<sequence>MVYHINLAEQPLPEDQVLLKQLIKQYLISDSSQSALFANHPYTLRDADGNEIEFLLSHNIYKNQRHDGITEFLILNGSKLGSGTKGMTVESNHAMYLMYDELIVLSKKNVLKILYQQYGNLEELIKQESIYYSVLSGNSNAELVNLQGGNQGFFMQKEEGCALEKLLEDLDSLQKLTFSDKMELAISFLTHLENLHLKGLAHGDLTFKNILYNEKSNQLVIIDAGEVREGQYAQSQDVANAKDIISVLFTTNEANQFKASSYWSDEPTIRRIVKPNWVEAKLNRILNSEYSCIIELKSAIERNYNEYLSYLSPVLQGNEVSKVEKEASTLQAYKDQMDKQQFLGEIRGFKEAFLNMRDRLPQLEQYRLKVFFNYLDTIGSAFKNDKISEKSARAAYDVLTAQINELFEDNSKNSKPSFESFSEDVRRFLIHIDTYLIKNPSACSNSIASTIQLLKQLDNKRSFNPEQSFKDFCSYKEIMIQLLLKPFETPVAEIATAPATGADLIEKQSGIKTRLGQMRSSANKDAQPVISPSLIRGSS</sequence>
<dbReference type="Gene3D" id="1.10.510.10">
    <property type="entry name" value="Transferase(Phosphotransferase) domain 1"/>
    <property type="match status" value="1"/>
</dbReference>
<evidence type="ECO:0000313" key="2">
    <source>
        <dbReference type="EMBL" id="HAT1597000.1"/>
    </source>
</evidence>
<keyword evidence="2" id="KW-0808">Transferase</keyword>
<comment type="caution">
    <text evidence="2">The sequence shown here is derived from an EMBL/GenBank/DDBJ whole genome shotgun (WGS) entry which is preliminary data.</text>
</comment>
<keyword evidence="2" id="KW-0418">Kinase</keyword>
<organism evidence="2 3">
    <name type="scientific">Legionella pneumophila</name>
    <dbReference type="NCBI Taxonomy" id="446"/>
    <lineage>
        <taxon>Bacteria</taxon>
        <taxon>Pseudomonadati</taxon>
        <taxon>Pseudomonadota</taxon>
        <taxon>Gammaproteobacteria</taxon>
        <taxon>Legionellales</taxon>
        <taxon>Legionellaceae</taxon>
        <taxon>Legionella</taxon>
    </lineage>
</organism>
<dbReference type="GO" id="GO:0004674">
    <property type="term" value="F:protein serine/threonine kinase activity"/>
    <property type="evidence" value="ECO:0007669"/>
    <property type="project" value="UniProtKB-KW"/>
</dbReference>
<feature type="region of interest" description="Disordered" evidence="1">
    <location>
        <begin position="515"/>
        <end position="539"/>
    </location>
</feature>
<dbReference type="EMBL" id="DACSEI010000024">
    <property type="protein sequence ID" value="HAT1597000.1"/>
    <property type="molecule type" value="Genomic_DNA"/>
</dbReference>
<reference evidence="2" key="2">
    <citation type="submission" date="2020-11" db="EMBL/GenBank/DDBJ databases">
        <authorList>
            <consortium name="NCBI Pathogen Detection Project"/>
        </authorList>
    </citation>
    <scope>NUCLEOTIDE SEQUENCE</scope>
    <source>
        <strain evidence="2">D3612</strain>
    </source>
</reference>
<dbReference type="SUPFAM" id="SSF56112">
    <property type="entry name" value="Protein kinase-like (PK-like)"/>
    <property type="match status" value="1"/>
</dbReference>
<keyword evidence="2" id="KW-0723">Serine/threonine-protein kinase</keyword>
<dbReference type="InterPro" id="IPR011009">
    <property type="entry name" value="Kinase-like_dom_sf"/>
</dbReference>
<evidence type="ECO:0000256" key="1">
    <source>
        <dbReference type="SAM" id="MobiDB-lite"/>
    </source>
</evidence>
<evidence type="ECO:0000313" key="3">
    <source>
        <dbReference type="Proteomes" id="UP000861567"/>
    </source>
</evidence>
<name>A0AAN5KSJ4_LEGPN</name>
<dbReference type="Proteomes" id="UP000861567">
    <property type="component" value="Unassembled WGS sequence"/>
</dbReference>